<dbReference type="NCBIfam" id="TIGR01493">
    <property type="entry name" value="HAD-SF-IA-v2"/>
    <property type="match status" value="1"/>
</dbReference>
<proteinExistence type="inferred from homology"/>
<dbReference type="Gene3D" id="1.10.150.240">
    <property type="entry name" value="Putative phosphatase, domain 2"/>
    <property type="match status" value="1"/>
</dbReference>
<dbReference type="Gene3D" id="3.40.50.1000">
    <property type="entry name" value="HAD superfamily/HAD-like"/>
    <property type="match status" value="1"/>
</dbReference>
<dbReference type="PRINTS" id="PR00413">
    <property type="entry name" value="HADHALOGNASE"/>
</dbReference>
<dbReference type="SFLD" id="SFLDS00003">
    <property type="entry name" value="Haloacid_Dehalogenase"/>
    <property type="match status" value="1"/>
</dbReference>
<protein>
    <submittedName>
        <fullName evidence="3">Haloacid type II</fullName>
    </submittedName>
</protein>
<dbReference type="PANTHER" id="PTHR43316:SF3">
    <property type="entry name" value="HALOACID DEHALOGENASE, TYPE II (AFU_ORTHOLOGUE AFUA_2G07750)-RELATED"/>
    <property type="match status" value="1"/>
</dbReference>
<dbReference type="InterPro" id="IPR036412">
    <property type="entry name" value="HAD-like_sf"/>
</dbReference>
<dbReference type="Pfam" id="PF00702">
    <property type="entry name" value="Hydrolase"/>
    <property type="match status" value="1"/>
</dbReference>
<evidence type="ECO:0000313" key="3">
    <source>
        <dbReference type="EMBL" id="KAF7378055.1"/>
    </source>
</evidence>
<dbReference type="InterPro" id="IPR051540">
    <property type="entry name" value="S-2-haloacid_dehalogenase"/>
</dbReference>
<dbReference type="GO" id="GO:0016791">
    <property type="term" value="F:phosphatase activity"/>
    <property type="evidence" value="ECO:0007669"/>
    <property type="project" value="UniProtKB-ARBA"/>
</dbReference>
<dbReference type="SFLD" id="SFLDG01129">
    <property type="entry name" value="C1.5:_HAD__Beta-PGM__Phosphata"/>
    <property type="match status" value="1"/>
</dbReference>
<dbReference type="InterPro" id="IPR006328">
    <property type="entry name" value="2-HAD"/>
</dbReference>
<dbReference type="EMBL" id="JACAZH010000001">
    <property type="protein sequence ID" value="KAF7378055.1"/>
    <property type="molecule type" value="Genomic_DNA"/>
</dbReference>
<dbReference type="Proteomes" id="UP000623467">
    <property type="component" value="Unassembled WGS sequence"/>
</dbReference>
<keyword evidence="2" id="KW-0378">Hydrolase</keyword>
<sequence length="248" mass="27862">MNSDMRDVQALVFDVFGTTVDWHGSLVDDLASLGNKYEIRNADWSVFAKTWRRGYIDHVQALTQGGTGTTNMDELHREVLEKMLQSPEWKHLGAVLNAEEREKLNHAWHRLRGWPDTTAALYALKKNMIVGALSNGNTRFLIDVTKFADLPWDFLFSAEFFGSFKPDPKVYQGAMKHLALDPQKCAMVATHVWDLRGAAAVGMKTIFVKRAAEEPVAEDEAKPKSEGGEFDLVLDSFAELAHFYNGGK</sequence>
<evidence type="ECO:0000256" key="2">
    <source>
        <dbReference type="ARBA" id="ARBA00022801"/>
    </source>
</evidence>
<gene>
    <name evidence="3" type="ORF">MSAN_00229500</name>
</gene>
<accession>A0A8H7DL12</accession>
<dbReference type="NCBIfam" id="TIGR01428">
    <property type="entry name" value="HAD_type_II"/>
    <property type="match status" value="1"/>
</dbReference>
<keyword evidence="4" id="KW-1185">Reference proteome</keyword>
<dbReference type="AlphaFoldDB" id="A0A8H7DL12"/>
<reference evidence="3" key="1">
    <citation type="submission" date="2020-05" db="EMBL/GenBank/DDBJ databases">
        <title>Mycena genomes resolve the evolution of fungal bioluminescence.</title>
        <authorList>
            <person name="Tsai I.J."/>
        </authorList>
    </citation>
    <scope>NUCLEOTIDE SEQUENCE</scope>
    <source>
        <strain evidence="3">160909Yilan</strain>
    </source>
</reference>
<dbReference type="InterPro" id="IPR006439">
    <property type="entry name" value="HAD-SF_hydro_IA"/>
</dbReference>
<dbReference type="InterPro" id="IPR023214">
    <property type="entry name" value="HAD_sf"/>
</dbReference>
<dbReference type="InterPro" id="IPR023198">
    <property type="entry name" value="PGP-like_dom2"/>
</dbReference>
<dbReference type="GO" id="GO:0019120">
    <property type="term" value="F:hydrolase activity, acting on acid halide bonds, in C-halide compounds"/>
    <property type="evidence" value="ECO:0007669"/>
    <property type="project" value="InterPro"/>
</dbReference>
<organism evidence="3 4">
    <name type="scientific">Mycena sanguinolenta</name>
    <dbReference type="NCBI Taxonomy" id="230812"/>
    <lineage>
        <taxon>Eukaryota</taxon>
        <taxon>Fungi</taxon>
        <taxon>Dikarya</taxon>
        <taxon>Basidiomycota</taxon>
        <taxon>Agaricomycotina</taxon>
        <taxon>Agaricomycetes</taxon>
        <taxon>Agaricomycetidae</taxon>
        <taxon>Agaricales</taxon>
        <taxon>Marasmiineae</taxon>
        <taxon>Mycenaceae</taxon>
        <taxon>Mycena</taxon>
    </lineage>
</organism>
<dbReference type="SUPFAM" id="SSF56784">
    <property type="entry name" value="HAD-like"/>
    <property type="match status" value="1"/>
</dbReference>
<name>A0A8H7DL12_9AGAR</name>
<comment type="similarity">
    <text evidence="1">Belongs to the HAD-like hydrolase superfamily. S-2-haloalkanoic acid dehalogenase family.</text>
</comment>
<comment type="caution">
    <text evidence="3">The sequence shown here is derived from an EMBL/GenBank/DDBJ whole genome shotgun (WGS) entry which is preliminary data.</text>
</comment>
<evidence type="ECO:0000256" key="1">
    <source>
        <dbReference type="ARBA" id="ARBA00008106"/>
    </source>
</evidence>
<dbReference type="OrthoDB" id="2363873at2759"/>
<dbReference type="PANTHER" id="PTHR43316">
    <property type="entry name" value="HYDROLASE, HALOACID DELAHOGENASE-RELATED"/>
    <property type="match status" value="1"/>
</dbReference>
<evidence type="ECO:0000313" key="4">
    <source>
        <dbReference type="Proteomes" id="UP000623467"/>
    </source>
</evidence>